<comment type="caution">
    <text evidence="1">The sequence shown here is derived from an EMBL/GenBank/DDBJ whole genome shotgun (WGS) entry which is preliminary data.</text>
</comment>
<evidence type="ECO:0000313" key="2">
    <source>
        <dbReference type="Proteomes" id="UP000273641"/>
    </source>
</evidence>
<organism evidence="1 2">
    <name type="scientific">Clostridium perfringens</name>
    <dbReference type="NCBI Taxonomy" id="1502"/>
    <lineage>
        <taxon>Bacteria</taxon>
        <taxon>Bacillati</taxon>
        <taxon>Bacillota</taxon>
        <taxon>Clostridia</taxon>
        <taxon>Eubacteriales</taxon>
        <taxon>Clostridiaceae</taxon>
        <taxon>Clostridium</taxon>
    </lineage>
</organism>
<dbReference type="RefSeq" id="WP_124229382.1">
    <property type="nucleotide sequence ID" value="NZ_CP148678.1"/>
</dbReference>
<name>A0AAE8FS02_CLOPF</name>
<evidence type="ECO:0000313" key="1">
    <source>
        <dbReference type="EMBL" id="RQN22927.1"/>
    </source>
</evidence>
<reference evidence="1 2" key="1">
    <citation type="submission" date="2018-11" db="EMBL/GenBank/DDBJ databases">
        <title>Draft genome sequences of potential pathogenic Clostridium perfringens from environmental surface water in the North West Province, South Africa.</title>
        <authorList>
            <person name="Fourie J.C.J."/>
            <person name="Sanko T.J."/>
            <person name="Bezuidenhout C."/>
            <person name="Mienie C."/>
            <person name="Adeleke R."/>
        </authorList>
    </citation>
    <scope>NUCLEOTIDE SEQUENCE [LARGE SCALE GENOMIC DNA]</scope>
    <source>
        <strain evidence="1 2">SC4-C13</strain>
    </source>
</reference>
<gene>
    <name evidence="1" type="ORF">EHZ11_14900</name>
</gene>
<dbReference type="AlphaFoldDB" id="A0AAE8FS02"/>
<dbReference type="EMBL" id="RQNR01000012">
    <property type="protein sequence ID" value="RQN22927.1"/>
    <property type="molecule type" value="Genomic_DNA"/>
</dbReference>
<dbReference type="Proteomes" id="UP000273641">
    <property type="component" value="Unassembled WGS sequence"/>
</dbReference>
<protein>
    <submittedName>
        <fullName evidence="1">Uncharacterized protein</fullName>
    </submittedName>
</protein>
<sequence length="357" mass="40951">MQSVGAVCVKAGKYVLEVVDKIGNLASRYARNTIDYAKDAVKNTYDFFKNKSYSKINAATKVTSNIKEMDAGEIMETVDNAQLLDRDYSTSVNNACEINKKSFNEYLEEHKNSEPNISFSNANIEYKPNPYEENGKEKNEEEWDSFLKKEMDCLYSLGKWTLMLANPTLLAGYATYKGLGAIASIKNKNSKMFATIINKSKDNIHIYNQNKDYSKISNYAKTNKGVFAENFTEYREDNLEMKENNIVEQPRYNTVDKNNNVENNIVEKPRYNTVDKNNNVENNIVKSYKMDNTMQIYFTKGAKEGTFNKYYCVNGVAGRPEVNTKEQMDAFFVDAVKIEKDKSKDYSLEKNNEELSL</sequence>
<accession>A0AAE8FS02</accession>
<proteinExistence type="predicted"/>